<dbReference type="EMBL" id="AGSI01000012">
    <property type="protein sequence ID" value="EIE21307.1"/>
    <property type="molecule type" value="Genomic_DNA"/>
</dbReference>
<accession>I0YSD8</accession>
<comment type="caution">
    <text evidence="1">The sequence shown here is derived from an EMBL/GenBank/DDBJ whole genome shotgun (WGS) entry which is preliminary data.</text>
</comment>
<name>I0YSD8_COCSC</name>
<evidence type="ECO:0000313" key="2">
    <source>
        <dbReference type="Proteomes" id="UP000007264"/>
    </source>
</evidence>
<dbReference type="KEGG" id="csl:COCSUDRAFT_56529"/>
<dbReference type="GeneID" id="17039292"/>
<proteinExistence type="predicted"/>
<sequence>MSVSTFAGIKAVDTYDGKFDLTKESDDTLRALLGSEVAKETEQAEGTRVEYSGVLFQPVPWSPTTKKGMPQEFEKYHADPDYVMINIPPNFMFKAKVFKPARLCAIYRKI</sequence>
<dbReference type="AlphaFoldDB" id="I0YSD8"/>
<dbReference type="eggNOG" id="ENOG502ST2X">
    <property type="taxonomic scope" value="Eukaryota"/>
</dbReference>
<reference evidence="1 2" key="1">
    <citation type="journal article" date="2012" name="Genome Biol.">
        <title>The genome of the polar eukaryotic microalga coccomyxa subellipsoidea reveals traits of cold adaptation.</title>
        <authorList>
            <person name="Blanc G."/>
            <person name="Agarkova I."/>
            <person name="Grimwood J."/>
            <person name="Kuo A."/>
            <person name="Brueggeman A."/>
            <person name="Dunigan D."/>
            <person name="Gurnon J."/>
            <person name="Ladunga I."/>
            <person name="Lindquist E."/>
            <person name="Lucas S."/>
            <person name="Pangilinan J."/>
            <person name="Proschold T."/>
            <person name="Salamov A."/>
            <person name="Schmutz J."/>
            <person name="Weeks D."/>
            <person name="Yamada T."/>
            <person name="Claverie J.M."/>
            <person name="Grigoriev I."/>
            <person name="Van Etten J."/>
            <person name="Lomsadze A."/>
            <person name="Borodovsky M."/>
        </authorList>
    </citation>
    <scope>NUCLEOTIDE SEQUENCE [LARGE SCALE GENOMIC DNA]</scope>
    <source>
        <strain evidence="1 2">C-169</strain>
    </source>
</reference>
<keyword evidence="2" id="KW-1185">Reference proteome</keyword>
<protein>
    <submittedName>
        <fullName evidence="1">Uncharacterized protein</fullName>
    </submittedName>
</protein>
<dbReference type="RefSeq" id="XP_005645851.1">
    <property type="nucleotide sequence ID" value="XM_005645794.1"/>
</dbReference>
<dbReference type="OrthoDB" id="507949at2759"/>
<gene>
    <name evidence="1" type="ORF">COCSUDRAFT_56529</name>
</gene>
<organism evidence="1 2">
    <name type="scientific">Coccomyxa subellipsoidea (strain C-169)</name>
    <name type="common">Green microalga</name>
    <dbReference type="NCBI Taxonomy" id="574566"/>
    <lineage>
        <taxon>Eukaryota</taxon>
        <taxon>Viridiplantae</taxon>
        <taxon>Chlorophyta</taxon>
        <taxon>core chlorophytes</taxon>
        <taxon>Trebouxiophyceae</taxon>
        <taxon>Trebouxiophyceae incertae sedis</taxon>
        <taxon>Coccomyxaceae</taxon>
        <taxon>Coccomyxa</taxon>
        <taxon>Coccomyxa subellipsoidea</taxon>
    </lineage>
</organism>
<evidence type="ECO:0000313" key="1">
    <source>
        <dbReference type="EMBL" id="EIE21307.1"/>
    </source>
</evidence>
<dbReference type="Proteomes" id="UP000007264">
    <property type="component" value="Unassembled WGS sequence"/>
</dbReference>